<dbReference type="GO" id="GO:0003756">
    <property type="term" value="F:protein disulfide isomerase activity"/>
    <property type="evidence" value="ECO:0007669"/>
    <property type="project" value="UniProtKB-EC"/>
</dbReference>
<evidence type="ECO:0000256" key="10">
    <source>
        <dbReference type="ARBA" id="ARBA00023284"/>
    </source>
</evidence>
<dbReference type="OrthoDB" id="427280at2759"/>
<evidence type="ECO:0000256" key="11">
    <source>
        <dbReference type="RuleBase" id="RU004208"/>
    </source>
</evidence>
<evidence type="ECO:0000313" key="14">
    <source>
        <dbReference type="EMBL" id="CAH1788364.1"/>
    </source>
</evidence>
<keyword evidence="9 12" id="KW-0413">Isomerase</keyword>
<protein>
    <recommendedName>
        <fullName evidence="4 12">Protein disulfide-isomerase</fullName>
        <ecNumber evidence="4 12">5.3.4.1</ecNumber>
    </recommendedName>
</protein>
<dbReference type="FunFam" id="3.40.30.10:FF:000027">
    <property type="entry name" value="protein disulfide-isomerase A2"/>
    <property type="match status" value="1"/>
</dbReference>
<dbReference type="Proteomes" id="UP000749559">
    <property type="component" value="Unassembled WGS sequence"/>
</dbReference>
<dbReference type="InterPro" id="IPR013766">
    <property type="entry name" value="Thioredoxin_domain"/>
</dbReference>
<dbReference type="InterPro" id="IPR036249">
    <property type="entry name" value="Thioredoxin-like_sf"/>
</dbReference>
<dbReference type="EMBL" id="CAIIXF020000007">
    <property type="protein sequence ID" value="CAH1788364.1"/>
    <property type="molecule type" value="Genomic_DNA"/>
</dbReference>
<evidence type="ECO:0000256" key="12">
    <source>
        <dbReference type="RuleBase" id="RU361130"/>
    </source>
</evidence>
<dbReference type="FunFam" id="3.40.30.10:FF:000023">
    <property type="entry name" value="Protein disulfide-isomerase"/>
    <property type="match status" value="1"/>
</dbReference>
<dbReference type="FunFam" id="3.40.30.10:FF:000076">
    <property type="entry name" value="Protein disulfide-isomerase A4"/>
    <property type="match status" value="1"/>
</dbReference>
<evidence type="ECO:0000256" key="9">
    <source>
        <dbReference type="ARBA" id="ARBA00023235"/>
    </source>
</evidence>
<accession>A0A8J1UHL6</accession>
<feature type="region of interest" description="Disordered" evidence="13">
    <location>
        <begin position="26"/>
        <end position="47"/>
    </location>
</feature>
<dbReference type="GO" id="GO:0006457">
    <property type="term" value="P:protein folding"/>
    <property type="evidence" value="ECO:0007669"/>
    <property type="project" value="TreeGrafter"/>
</dbReference>
<dbReference type="InterPro" id="IPR017937">
    <property type="entry name" value="Thioredoxin_CS"/>
</dbReference>
<sequence>MDLKKYFALVFGVFLLTVSIVISQDDADNENEEGDEESDAAAEEDAGKIKKDGDVLILTNENFDDAIENNQFVLVEFYAPWCGHCKTLEPEYAAAASILKTMGQDEDTPNVVLAKVDATAEPELAQRFDVSGYPTLKWFKDGQPNDYEGPREKMGIVQYMQEKTDPNYKPPPESVLTLTKDNFDETVNDADLILVEFYAPWCGHCKQLAPEYEKAAKRLETADPPIPLAKVDATTEPDLAKRFDVSGYPTLKLFRKGKDYEYKGPREQYGIYDYMLKQSGEASKELKSTKEIKGNMEVTDVTIVGFFENADDKLYLTYQEAANDMREDFSFYHTFDASARDAYKTNAGSIVVFLPERFQSKYEQKWVALSNVDSSTEEVTKFFKENSIPLLGEMTSSNRAKRYNNFPLCVFYYTVDFSFEYREATQIWRKKFLSIANKNRDITFAIASEDAFESDLKALQLEDSGEELNFGCFGENNKKYRMEPMEDYDADEIQEFLDDFKKGKIPPVVKSQPVPKKQGPVAVVVGKNFEKVVLDEKKDVLIEFYAPWCGHCKSLEPIYKKLGKKFQNEKDLVIAKIDATANDSPEPYSATGFPTIFFAPKGDKQNPIKFEGERTLDGFVKFLKEKSTVLSDSVKDEL</sequence>
<dbReference type="Gene3D" id="3.40.30.10">
    <property type="entry name" value="Glutaredoxin"/>
    <property type="match status" value="5"/>
</dbReference>
<dbReference type="Pfam" id="PF13848">
    <property type="entry name" value="Thioredoxin_6"/>
    <property type="match status" value="1"/>
</dbReference>
<dbReference type="AlphaFoldDB" id="A0A8J1UHL6"/>
<feature type="signal peptide" evidence="12">
    <location>
        <begin position="1"/>
        <end position="23"/>
    </location>
</feature>
<evidence type="ECO:0000256" key="4">
    <source>
        <dbReference type="ARBA" id="ARBA00012723"/>
    </source>
</evidence>
<evidence type="ECO:0000256" key="1">
    <source>
        <dbReference type="ARBA" id="ARBA00001182"/>
    </source>
</evidence>
<keyword evidence="6" id="KW-0677">Repeat</keyword>
<dbReference type="PANTHER" id="PTHR18929:SF210">
    <property type="entry name" value="PROTEIN DISULFIDE-ISOMERASE A4"/>
    <property type="match status" value="1"/>
</dbReference>
<name>A0A8J1UHL6_OWEFU</name>
<comment type="caution">
    <text evidence="14">The sequence shown here is derived from an EMBL/GenBank/DDBJ whole genome shotgun (WGS) entry which is preliminary data.</text>
</comment>
<dbReference type="PROSITE" id="PS00194">
    <property type="entry name" value="THIOREDOXIN_1"/>
    <property type="match status" value="3"/>
</dbReference>
<keyword evidence="15" id="KW-1185">Reference proteome</keyword>
<keyword evidence="7" id="KW-0256">Endoplasmic reticulum</keyword>
<dbReference type="PRINTS" id="PR00421">
    <property type="entry name" value="THIOREDOXIN"/>
</dbReference>
<keyword evidence="8" id="KW-1015">Disulfide bond</keyword>
<dbReference type="NCBIfam" id="TIGR01130">
    <property type="entry name" value="ER_PDI_fam"/>
    <property type="match status" value="1"/>
</dbReference>
<evidence type="ECO:0000256" key="2">
    <source>
        <dbReference type="ARBA" id="ARBA00004319"/>
    </source>
</evidence>
<dbReference type="NCBIfam" id="TIGR01126">
    <property type="entry name" value="pdi_dom"/>
    <property type="match status" value="3"/>
</dbReference>
<dbReference type="PANTHER" id="PTHR18929">
    <property type="entry name" value="PROTEIN DISULFIDE ISOMERASE"/>
    <property type="match status" value="1"/>
</dbReference>
<dbReference type="Pfam" id="PF00085">
    <property type="entry name" value="Thioredoxin"/>
    <property type="match status" value="3"/>
</dbReference>
<dbReference type="PROSITE" id="PS51352">
    <property type="entry name" value="THIOREDOXIN_2"/>
    <property type="match status" value="3"/>
</dbReference>
<dbReference type="EC" id="5.3.4.1" evidence="4 12"/>
<dbReference type="CDD" id="cd02961">
    <property type="entry name" value="PDI_a_family"/>
    <property type="match status" value="2"/>
</dbReference>
<evidence type="ECO:0000256" key="8">
    <source>
        <dbReference type="ARBA" id="ARBA00023157"/>
    </source>
</evidence>
<dbReference type="FunFam" id="3.40.30.10:FF:000067">
    <property type="entry name" value="Protein disulfide-isomerase A4"/>
    <property type="match status" value="1"/>
</dbReference>
<dbReference type="InterPro" id="IPR005792">
    <property type="entry name" value="Prot_disulphide_isomerase"/>
</dbReference>
<dbReference type="GO" id="GO:0009986">
    <property type="term" value="C:cell surface"/>
    <property type="evidence" value="ECO:0007669"/>
    <property type="project" value="TreeGrafter"/>
</dbReference>
<proteinExistence type="inferred from homology"/>
<comment type="catalytic activity">
    <reaction evidence="1 12">
        <text>Catalyzes the rearrangement of -S-S- bonds in proteins.</text>
        <dbReference type="EC" id="5.3.4.1"/>
    </reaction>
</comment>
<dbReference type="GO" id="GO:0034976">
    <property type="term" value="P:response to endoplasmic reticulum stress"/>
    <property type="evidence" value="ECO:0007669"/>
    <property type="project" value="TreeGrafter"/>
</dbReference>
<reference evidence="14" key="1">
    <citation type="submission" date="2022-03" db="EMBL/GenBank/DDBJ databases">
        <authorList>
            <person name="Martin C."/>
        </authorList>
    </citation>
    <scope>NUCLEOTIDE SEQUENCE</scope>
</reference>
<gene>
    <name evidence="14" type="ORF">OFUS_LOCUS13913</name>
</gene>
<dbReference type="SUPFAM" id="SSF52833">
    <property type="entry name" value="Thioredoxin-like"/>
    <property type="match status" value="5"/>
</dbReference>
<keyword evidence="10" id="KW-0676">Redox-active center</keyword>
<evidence type="ECO:0000256" key="3">
    <source>
        <dbReference type="ARBA" id="ARBA00006347"/>
    </source>
</evidence>
<dbReference type="GO" id="GO:0005788">
    <property type="term" value="C:endoplasmic reticulum lumen"/>
    <property type="evidence" value="ECO:0007669"/>
    <property type="project" value="UniProtKB-SubCell"/>
</dbReference>
<dbReference type="InterPro" id="IPR005788">
    <property type="entry name" value="PDI_thioredoxin-like_dom"/>
</dbReference>
<comment type="subcellular location">
    <subcellularLocation>
        <location evidence="2">Endoplasmic reticulum lumen</location>
    </subcellularLocation>
</comment>
<evidence type="ECO:0000313" key="15">
    <source>
        <dbReference type="Proteomes" id="UP000749559"/>
    </source>
</evidence>
<keyword evidence="5 12" id="KW-0732">Signal</keyword>
<feature type="chain" id="PRO_5042621102" description="Protein disulfide-isomerase" evidence="12">
    <location>
        <begin position="24"/>
        <end position="638"/>
    </location>
</feature>
<comment type="similarity">
    <text evidence="3 11">Belongs to the protein disulfide isomerase family.</text>
</comment>
<feature type="compositionally biased region" description="Acidic residues" evidence="13">
    <location>
        <begin position="26"/>
        <end position="44"/>
    </location>
</feature>
<evidence type="ECO:0000256" key="13">
    <source>
        <dbReference type="SAM" id="MobiDB-lite"/>
    </source>
</evidence>
<evidence type="ECO:0000256" key="7">
    <source>
        <dbReference type="ARBA" id="ARBA00022824"/>
    </source>
</evidence>
<organism evidence="14 15">
    <name type="scientific">Owenia fusiformis</name>
    <name type="common">Polychaete worm</name>
    <dbReference type="NCBI Taxonomy" id="6347"/>
    <lineage>
        <taxon>Eukaryota</taxon>
        <taxon>Metazoa</taxon>
        <taxon>Spiralia</taxon>
        <taxon>Lophotrochozoa</taxon>
        <taxon>Annelida</taxon>
        <taxon>Polychaeta</taxon>
        <taxon>Sedentaria</taxon>
        <taxon>Canalipalpata</taxon>
        <taxon>Sabellida</taxon>
        <taxon>Oweniida</taxon>
        <taxon>Oweniidae</taxon>
        <taxon>Owenia</taxon>
    </lineage>
</organism>
<evidence type="ECO:0000256" key="5">
    <source>
        <dbReference type="ARBA" id="ARBA00022729"/>
    </source>
</evidence>
<evidence type="ECO:0000256" key="6">
    <source>
        <dbReference type="ARBA" id="ARBA00022737"/>
    </source>
</evidence>
<dbReference type="CDD" id="cd02995">
    <property type="entry name" value="PDI_a_PDI_a'_C"/>
    <property type="match status" value="1"/>
</dbReference>